<evidence type="ECO:0000256" key="3">
    <source>
        <dbReference type="ARBA" id="ARBA00023002"/>
    </source>
</evidence>
<dbReference type="Proteomes" id="UP000243661">
    <property type="component" value="Unassembled WGS sequence"/>
</dbReference>
<evidence type="ECO:0000256" key="1">
    <source>
        <dbReference type="ARBA" id="ARBA00009080"/>
    </source>
</evidence>
<keyword evidence="4 6" id="KW-0520">NAD</keyword>
<evidence type="ECO:0000313" key="9">
    <source>
        <dbReference type="EMBL" id="SCC71860.1"/>
    </source>
</evidence>
<dbReference type="Gene3D" id="1.10.1040.10">
    <property type="entry name" value="N-(1-d-carboxylethyl)-l-norvaline Dehydrogenase, domain 2"/>
    <property type="match status" value="1"/>
</dbReference>
<dbReference type="GO" id="GO:0008442">
    <property type="term" value="F:3-hydroxyisobutyrate dehydrogenase activity"/>
    <property type="evidence" value="ECO:0007669"/>
    <property type="project" value="UniProtKB-EC"/>
</dbReference>
<evidence type="ECO:0000256" key="5">
    <source>
        <dbReference type="PIRSR" id="PIRSR000103-1"/>
    </source>
</evidence>
<sequence length="294" mass="30831">MNISFIGLGNMGLPMAKNLIDAQFNVTGSDLSPSALEAFKSYGGTVAQDHQQLIQNADVIITMLPSSESVKSFYLGELGILKSLKSGTLIIDCSSISASVSREVASVAQNLGIDVVDAPVSGGIMAAQAGTLTFMVGGTEAQFKQAHPILEKIGKNVFHAGASGSGQIAKACNNMLLAINMIGTSEALNLAMQHGLDPKVISEIIQNSTGANWCIEKYNPVPDVLENVPSTQGYVAGFMTDLMLKDLGLSMEAAAEVKSPVLLGALARNIYTLHSQNGHGKADFSSIFNLISKV</sequence>
<dbReference type="NCBIfam" id="TIGR01692">
    <property type="entry name" value="HIBADH"/>
    <property type="match status" value="1"/>
</dbReference>
<dbReference type="PIRSF" id="PIRSF000103">
    <property type="entry name" value="HIBADH"/>
    <property type="match status" value="1"/>
</dbReference>
<dbReference type="GO" id="GO:0050661">
    <property type="term" value="F:NADP binding"/>
    <property type="evidence" value="ECO:0007669"/>
    <property type="project" value="InterPro"/>
</dbReference>
<dbReference type="Gene3D" id="3.40.50.720">
    <property type="entry name" value="NAD(P)-binding Rossmann-like Domain"/>
    <property type="match status" value="1"/>
</dbReference>
<dbReference type="EC" id="1.1.1.31" evidence="6"/>
<dbReference type="InterPro" id="IPR036291">
    <property type="entry name" value="NAD(P)-bd_dom_sf"/>
</dbReference>
<dbReference type="GO" id="GO:0006574">
    <property type="term" value="P:L-valine catabolic process"/>
    <property type="evidence" value="ECO:0007669"/>
    <property type="project" value="UniProtKB-UniPathway"/>
</dbReference>
<evidence type="ECO:0000256" key="2">
    <source>
        <dbReference type="ARBA" id="ARBA00022456"/>
    </source>
</evidence>
<dbReference type="InterPro" id="IPR029154">
    <property type="entry name" value="HIBADH-like_NADP-bd"/>
</dbReference>
<protein>
    <recommendedName>
        <fullName evidence="6">3-hydroxyisobutyrate dehydrogenase</fullName>
        <shortName evidence="6">HIBADH</shortName>
        <ecNumber evidence="6">1.1.1.31</ecNumber>
    </recommendedName>
</protein>
<dbReference type="SUPFAM" id="SSF51735">
    <property type="entry name" value="NAD(P)-binding Rossmann-fold domains"/>
    <property type="match status" value="1"/>
</dbReference>
<dbReference type="InterPro" id="IPR002204">
    <property type="entry name" value="3-OH-isobutyrate_DH-rel_CS"/>
</dbReference>
<reference evidence="9 10" key="1">
    <citation type="submission" date="2016-08" db="EMBL/GenBank/DDBJ databases">
        <authorList>
            <person name="Seilhamer J.J."/>
        </authorList>
    </citation>
    <scope>NUCLEOTIDE SEQUENCE [LARGE SCALE GENOMIC DNA]</scope>
    <source>
        <strain evidence="9 10">ANC 4874</strain>
    </source>
</reference>
<dbReference type="PANTHER" id="PTHR22981:SF7">
    <property type="entry name" value="3-HYDROXYISOBUTYRATE DEHYDROGENASE, MITOCHONDRIAL"/>
    <property type="match status" value="1"/>
</dbReference>
<proteinExistence type="inferred from homology"/>
<feature type="domain" description="3-hydroxyisobutyrate dehydrogenase-like NAD-binding" evidence="8">
    <location>
        <begin position="164"/>
        <end position="290"/>
    </location>
</feature>
<comment type="catalytic activity">
    <reaction evidence="6">
        <text>3-hydroxy-2-methylpropanoate + NAD(+) = 2-methyl-3-oxopropanoate + NADH + H(+)</text>
        <dbReference type="Rhea" id="RHEA:17681"/>
        <dbReference type="ChEBI" id="CHEBI:11805"/>
        <dbReference type="ChEBI" id="CHEBI:15378"/>
        <dbReference type="ChEBI" id="CHEBI:57540"/>
        <dbReference type="ChEBI" id="CHEBI:57700"/>
        <dbReference type="ChEBI" id="CHEBI:57945"/>
        <dbReference type="EC" id="1.1.1.31"/>
    </reaction>
</comment>
<dbReference type="PANTHER" id="PTHR22981">
    <property type="entry name" value="3-HYDROXYISOBUTYRATE DEHYDROGENASE-RELATED"/>
    <property type="match status" value="1"/>
</dbReference>
<evidence type="ECO:0000259" key="7">
    <source>
        <dbReference type="Pfam" id="PF03446"/>
    </source>
</evidence>
<dbReference type="InterPro" id="IPR013328">
    <property type="entry name" value="6PGD_dom2"/>
</dbReference>
<gene>
    <name evidence="9" type="ORF">GA0116959_10680</name>
</gene>
<keyword evidence="2 6" id="KW-0101">Branched-chain amino acid catabolism</keyword>
<comment type="pathway">
    <text evidence="6">Amino-acid degradation; L-valine degradation.</text>
</comment>
<evidence type="ECO:0000256" key="6">
    <source>
        <dbReference type="RuleBase" id="RU910714"/>
    </source>
</evidence>
<evidence type="ECO:0000256" key="4">
    <source>
        <dbReference type="ARBA" id="ARBA00023027"/>
    </source>
</evidence>
<evidence type="ECO:0000259" key="8">
    <source>
        <dbReference type="Pfam" id="PF14833"/>
    </source>
</evidence>
<dbReference type="FunFam" id="1.10.1040.10:FF:000006">
    <property type="entry name" value="3-hydroxyisobutyrate dehydrogenase"/>
    <property type="match status" value="1"/>
</dbReference>
<dbReference type="InterPro" id="IPR006115">
    <property type="entry name" value="6PGDH_NADP-bd"/>
</dbReference>
<dbReference type="SUPFAM" id="SSF48179">
    <property type="entry name" value="6-phosphogluconate dehydrogenase C-terminal domain-like"/>
    <property type="match status" value="1"/>
</dbReference>
<dbReference type="InterPro" id="IPR008927">
    <property type="entry name" value="6-PGluconate_DH-like_C_sf"/>
</dbReference>
<dbReference type="InterPro" id="IPR011548">
    <property type="entry name" value="HIBADH"/>
</dbReference>
<accession>A0A1C4GUK3</accession>
<name>A0A1C4GUK3_9GAMM</name>
<feature type="active site" evidence="5">
    <location>
        <position position="170"/>
    </location>
</feature>
<dbReference type="GO" id="GO:0051287">
    <property type="term" value="F:NAD binding"/>
    <property type="evidence" value="ECO:0007669"/>
    <property type="project" value="InterPro"/>
</dbReference>
<dbReference type="RefSeq" id="WP_171256875.1">
    <property type="nucleotide sequence ID" value="NZ_FMBK01000006.1"/>
</dbReference>
<dbReference type="UniPathway" id="UPA00362"/>
<feature type="domain" description="6-phosphogluconate dehydrogenase NADP-binding" evidence="7">
    <location>
        <begin position="2"/>
        <end position="161"/>
    </location>
</feature>
<dbReference type="Pfam" id="PF03446">
    <property type="entry name" value="NAD_binding_2"/>
    <property type="match status" value="1"/>
</dbReference>
<dbReference type="InterPro" id="IPR015815">
    <property type="entry name" value="HIBADH-related"/>
</dbReference>
<dbReference type="EMBL" id="FMBK01000006">
    <property type="protein sequence ID" value="SCC71860.1"/>
    <property type="molecule type" value="Genomic_DNA"/>
</dbReference>
<dbReference type="AlphaFoldDB" id="A0A1C4GUK3"/>
<comment type="similarity">
    <text evidence="1 6">Belongs to the HIBADH-related family.</text>
</comment>
<organism evidence="9 10">
    <name type="scientific">Acinetobacter albensis</name>
    <dbReference type="NCBI Taxonomy" id="1673609"/>
    <lineage>
        <taxon>Bacteria</taxon>
        <taxon>Pseudomonadati</taxon>
        <taxon>Pseudomonadota</taxon>
        <taxon>Gammaproteobacteria</taxon>
        <taxon>Moraxellales</taxon>
        <taxon>Moraxellaceae</taxon>
        <taxon>Acinetobacter</taxon>
    </lineage>
</organism>
<keyword evidence="3 6" id="KW-0560">Oxidoreductase</keyword>
<evidence type="ECO:0000313" key="10">
    <source>
        <dbReference type="Proteomes" id="UP000243661"/>
    </source>
</evidence>
<dbReference type="Pfam" id="PF14833">
    <property type="entry name" value="NAD_binding_11"/>
    <property type="match status" value="1"/>
</dbReference>
<dbReference type="PROSITE" id="PS00895">
    <property type="entry name" value="3_HYDROXYISOBUT_DH"/>
    <property type="match status" value="1"/>
</dbReference>